<dbReference type="CDD" id="cd01258">
    <property type="entry name" value="PHsplit_syntrophin"/>
    <property type="match status" value="1"/>
</dbReference>
<protein>
    <recommendedName>
        <fullName evidence="17">Beta-2-syntrophin</fullName>
    </recommendedName>
    <alternativeName>
        <fullName evidence="20">59 kDa dystrophin-associated protein A1 basic component 2</fullName>
    </alternativeName>
    <alternativeName>
        <fullName evidence="18">Syntrophin-3</fullName>
    </alternativeName>
    <alternativeName>
        <fullName evidence="19">Syntrophin-like</fullName>
    </alternativeName>
</protein>
<comment type="subcellular location">
    <subcellularLocation>
        <location evidence="3">Cell junction</location>
    </subcellularLocation>
    <subcellularLocation>
        <location evidence="1">Cytoplasm</location>
        <location evidence="1">Cytoskeleton</location>
    </subcellularLocation>
    <subcellularLocation>
        <location evidence="2">Cytoplasmic vesicle</location>
        <location evidence="2">Secretory vesicle membrane</location>
        <topology evidence="2">Peripheral membrane protein</topology>
    </subcellularLocation>
</comment>
<keyword evidence="8" id="KW-0677">Repeat</keyword>
<evidence type="ECO:0000259" key="23">
    <source>
        <dbReference type="PROSITE" id="PS50106"/>
    </source>
</evidence>
<dbReference type="FunFam" id="2.30.29.30:FF:000251">
    <property type="entry name" value="Syntrophin beta 2"/>
    <property type="match status" value="1"/>
</dbReference>
<evidence type="ECO:0000259" key="22">
    <source>
        <dbReference type="PROSITE" id="PS50003"/>
    </source>
</evidence>
<reference evidence="24" key="1">
    <citation type="submission" date="2025-08" db="UniProtKB">
        <authorList>
            <consortium name="Ensembl"/>
        </authorList>
    </citation>
    <scope>IDENTIFICATION</scope>
</reference>
<evidence type="ECO:0000256" key="11">
    <source>
        <dbReference type="ARBA" id="ARBA00022949"/>
    </source>
</evidence>
<dbReference type="InterPro" id="IPR011993">
    <property type="entry name" value="PH-like_dom_sf"/>
</dbReference>
<evidence type="ECO:0000256" key="21">
    <source>
        <dbReference type="SAM" id="MobiDB-lite"/>
    </source>
</evidence>
<keyword evidence="6" id="KW-0597">Phosphoprotein</keyword>
<feature type="domain" description="PH" evidence="22">
    <location>
        <begin position="307"/>
        <end position="419"/>
    </location>
</feature>
<dbReference type="Ensembl" id="ENSLLET00000046321.1">
    <property type="protein sequence ID" value="ENSLLEP00000044534.1"/>
    <property type="gene ID" value="ENSLLEG00000028281.1"/>
</dbReference>
<proteinExistence type="inferred from homology"/>
<evidence type="ECO:0000256" key="2">
    <source>
        <dbReference type="ARBA" id="ARBA00004268"/>
    </source>
</evidence>
<organism evidence="24 25">
    <name type="scientific">Leptobrachium leishanense</name>
    <name type="common">Leishan spiny toad</name>
    <dbReference type="NCBI Taxonomy" id="445787"/>
    <lineage>
        <taxon>Eukaryota</taxon>
        <taxon>Metazoa</taxon>
        <taxon>Chordata</taxon>
        <taxon>Craniata</taxon>
        <taxon>Vertebrata</taxon>
        <taxon>Euteleostomi</taxon>
        <taxon>Amphibia</taxon>
        <taxon>Batrachia</taxon>
        <taxon>Anura</taxon>
        <taxon>Pelobatoidea</taxon>
        <taxon>Megophryidae</taxon>
        <taxon>Leptobrachium</taxon>
    </lineage>
</organism>
<name>A0A8C5QX17_9ANUR</name>
<evidence type="ECO:0000256" key="7">
    <source>
        <dbReference type="ARBA" id="ARBA00022701"/>
    </source>
</evidence>
<dbReference type="Pfam" id="PF00169">
    <property type="entry name" value="PH"/>
    <property type="match status" value="1"/>
</dbReference>
<dbReference type="PROSITE" id="PS50106">
    <property type="entry name" value="PDZ"/>
    <property type="match status" value="1"/>
</dbReference>
<accession>A0A8C5QX17</accession>
<evidence type="ECO:0000313" key="24">
    <source>
        <dbReference type="Ensembl" id="ENSLLEP00000044534.1"/>
    </source>
</evidence>
<dbReference type="InterPro" id="IPR036034">
    <property type="entry name" value="PDZ_sf"/>
</dbReference>
<keyword evidence="11" id="KW-0965">Cell junction</keyword>
<dbReference type="GeneTree" id="ENSGT00950000182863"/>
<evidence type="ECO:0000256" key="10">
    <source>
        <dbReference type="ARBA" id="ARBA00022860"/>
    </source>
</evidence>
<evidence type="ECO:0000256" key="16">
    <source>
        <dbReference type="ARBA" id="ARBA00054805"/>
    </source>
</evidence>
<keyword evidence="9" id="KW-0106">Calcium</keyword>
<evidence type="ECO:0000256" key="18">
    <source>
        <dbReference type="ARBA" id="ARBA00075427"/>
    </source>
</evidence>
<evidence type="ECO:0000256" key="13">
    <source>
        <dbReference type="ARBA" id="ARBA00023203"/>
    </source>
</evidence>
<keyword evidence="12" id="KW-0472">Membrane</keyword>
<evidence type="ECO:0000256" key="8">
    <source>
        <dbReference type="ARBA" id="ARBA00022737"/>
    </source>
</evidence>
<keyword evidence="10" id="KW-0112">Calmodulin-binding</keyword>
<dbReference type="SMART" id="SM00228">
    <property type="entry name" value="PDZ"/>
    <property type="match status" value="1"/>
</dbReference>
<evidence type="ECO:0000256" key="12">
    <source>
        <dbReference type="ARBA" id="ARBA00023136"/>
    </source>
</evidence>
<dbReference type="GO" id="GO:0005516">
    <property type="term" value="F:calmodulin binding"/>
    <property type="evidence" value="ECO:0007669"/>
    <property type="project" value="UniProtKB-KW"/>
</dbReference>
<evidence type="ECO:0000256" key="17">
    <source>
        <dbReference type="ARBA" id="ARBA00073581"/>
    </source>
</evidence>
<keyword evidence="25" id="KW-1185">Reference proteome</keyword>
<feature type="compositionally biased region" description="Low complexity" evidence="21">
    <location>
        <begin position="60"/>
        <end position="78"/>
    </location>
</feature>
<feature type="domain" description="PDZ" evidence="23">
    <location>
        <begin position="106"/>
        <end position="189"/>
    </location>
</feature>
<dbReference type="Pfam" id="PF00595">
    <property type="entry name" value="PDZ"/>
    <property type="match status" value="1"/>
</dbReference>
<dbReference type="PROSITE" id="PS50003">
    <property type="entry name" value="PH_DOMAIN"/>
    <property type="match status" value="1"/>
</dbReference>
<keyword evidence="13" id="KW-0009">Actin-binding</keyword>
<dbReference type="CDD" id="cd06801">
    <property type="entry name" value="PDZ_syntrophin-like"/>
    <property type="match status" value="1"/>
</dbReference>
<evidence type="ECO:0000256" key="15">
    <source>
        <dbReference type="ARBA" id="ARBA00023329"/>
    </source>
</evidence>
<dbReference type="Gene3D" id="2.30.42.10">
    <property type="match status" value="1"/>
</dbReference>
<feature type="region of interest" description="Disordered" evidence="21">
    <location>
        <begin position="199"/>
        <end position="228"/>
    </location>
</feature>
<dbReference type="OrthoDB" id="409749at2759"/>
<feature type="region of interest" description="Disordered" evidence="21">
    <location>
        <begin position="44"/>
        <end position="99"/>
    </location>
</feature>
<evidence type="ECO:0000256" key="1">
    <source>
        <dbReference type="ARBA" id="ARBA00004245"/>
    </source>
</evidence>
<reference evidence="24" key="2">
    <citation type="submission" date="2025-09" db="UniProtKB">
        <authorList>
            <consortium name="Ensembl"/>
        </authorList>
    </citation>
    <scope>IDENTIFICATION</scope>
</reference>
<keyword evidence="5" id="KW-0963">Cytoplasm</keyword>
<gene>
    <name evidence="24" type="primary">SNTB2</name>
</gene>
<dbReference type="Pfam" id="PF18012">
    <property type="entry name" value="PH_17"/>
    <property type="match status" value="1"/>
</dbReference>
<dbReference type="Pfam" id="PF23012">
    <property type="entry name" value="Syntrophin_4th"/>
    <property type="match status" value="1"/>
</dbReference>
<dbReference type="SUPFAM" id="SSF50729">
    <property type="entry name" value="PH domain-like"/>
    <property type="match status" value="1"/>
</dbReference>
<dbReference type="InterPro" id="IPR041428">
    <property type="entry name" value="PHsplit_syntrophin"/>
</dbReference>
<evidence type="ECO:0000256" key="4">
    <source>
        <dbReference type="ARBA" id="ARBA00010798"/>
    </source>
</evidence>
<keyword evidence="15" id="KW-0968">Cytoplasmic vesicle</keyword>
<dbReference type="GO" id="GO:0005874">
    <property type="term" value="C:microtubule"/>
    <property type="evidence" value="ECO:0007669"/>
    <property type="project" value="UniProtKB-KW"/>
</dbReference>
<comment type="similarity">
    <text evidence="4">Belongs to the syntrophin family.</text>
</comment>
<dbReference type="PANTHER" id="PTHR10554">
    <property type="entry name" value="SYNTROPHIN"/>
    <property type="match status" value="1"/>
</dbReference>
<sequence>MAVWTRASKSGLLDLLLQDHWVRVQADLSGESLSLTSEPEACESLNGLSNGTELVHGSPRRGLSSPGRPGSNSPRAGSDCGSESGLGSPGARFPLDSPSVDLPARKVRVVKQESGGLGISIKGGQENRMPILISKIFPGLAADQSGALRVGDAILAVNGTDLRNATHDQAVQVLKKAGKEVTLEVRFLQEASPYMRKTSLVGDMPWDSPDSRSPAHSDSSGSPKHGSRDCKVIPLKMCYVARNLSMCDPEGRLVELRSPDGAHSIVLRCRDSATALSWSQALHNNVSALLPQVLVETQRMLGATSEDIRHLSWVAEQVSQDDGRCTWHPVLAVISQKDFLLFDAMPRSKGEWESPKHHLPLISTRLVHSGPGHSSPSLGSHLTFGTRTGCPQGIDTHVFRVESQRDLSAWTRALVQGCHNAAELTREVSISCTLRGEGVSLSIHYDNGFTVCRGGPSGPLLHRYPYEKLRMSADDGKKNLYLDFGGPEGELALDLHTCPKPVVFLLHTFLSAKVTRMGLLA</sequence>
<evidence type="ECO:0000256" key="9">
    <source>
        <dbReference type="ARBA" id="ARBA00022837"/>
    </source>
</evidence>
<dbReference type="Gene3D" id="2.30.29.30">
    <property type="entry name" value="Pleckstrin-homology domain (PH domain)/Phosphotyrosine-binding domain (PTB)"/>
    <property type="match status" value="1"/>
</dbReference>
<dbReference type="InterPro" id="IPR001849">
    <property type="entry name" value="PH_domain"/>
</dbReference>
<comment type="function">
    <text evidence="16">Adapter protein that binds to and probably organizes the subcellular localization of a variety of membrane proteins. May link various receptors to the actin cytoskeleton and the dystrophin glycoprotein complex. May play a role in the regulation of secretory granules via its interaction with PTPRN.</text>
</comment>
<dbReference type="AlphaFoldDB" id="A0A8C5QX17"/>
<dbReference type="Proteomes" id="UP000694569">
    <property type="component" value="Unplaced"/>
</dbReference>
<keyword evidence="14" id="KW-0206">Cytoskeleton</keyword>
<dbReference type="SMART" id="SM00233">
    <property type="entry name" value="PH"/>
    <property type="match status" value="2"/>
</dbReference>
<dbReference type="InterPro" id="IPR001478">
    <property type="entry name" value="PDZ"/>
</dbReference>
<evidence type="ECO:0000256" key="20">
    <source>
        <dbReference type="ARBA" id="ARBA00079274"/>
    </source>
</evidence>
<dbReference type="SUPFAM" id="SSF50156">
    <property type="entry name" value="PDZ domain-like"/>
    <property type="match status" value="1"/>
</dbReference>
<evidence type="ECO:0000256" key="14">
    <source>
        <dbReference type="ARBA" id="ARBA00023212"/>
    </source>
</evidence>
<evidence type="ECO:0000256" key="3">
    <source>
        <dbReference type="ARBA" id="ARBA00004282"/>
    </source>
</evidence>
<dbReference type="GO" id="GO:0070161">
    <property type="term" value="C:anchoring junction"/>
    <property type="evidence" value="ECO:0007669"/>
    <property type="project" value="UniProtKB-SubCell"/>
</dbReference>
<dbReference type="PANTHER" id="PTHR10554:SF8">
    <property type="entry name" value="BETA-2-SYNTROPHIN"/>
    <property type="match status" value="1"/>
</dbReference>
<dbReference type="GO" id="GO:0045202">
    <property type="term" value="C:synapse"/>
    <property type="evidence" value="ECO:0007669"/>
    <property type="project" value="TreeGrafter"/>
</dbReference>
<evidence type="ECO:0000256" key="19">
    <source>
        <dbReference type="ARBA" id="ARBA00077381"/>
    </source>
</evidence>
<dbReference type="GO" id="GO:0003779">
    <property type="term" value="F:actin binding"/>
    <property type="evidence" value="ECO:0007669"/>
    <property type="project" value="UniProtKB-KW"/>
</dbReference>
<dbReference type="GO" id="GO:0030658">
    <property type="term" value="C:transport vesicle membrane"/>
    <property type="evidence" value="ECO:0007669"/>
    <property type="project" value="UniProtKB-SubCell"/>
</dbReference>
<evidence type="ECO:0000313" key="25">
    <source>
        <dbReference type="Proteomes" id="UP000694569"/>
    </source>
</evidence>
<dbReference type="GO" id="GO:0016010">
    <property type="term" value="C:dystrophin-associated glycoprotein complex"/>
    <property type="evidence" value="ECO:0007669"/>
    <property type="project" value="TreeGrafter"/>
</dbReference>
<dbReference type="GO" id="GO:0005198">
    <property type="term" value="F:structural molecule activity"/>
    <property type="evidence" value="ECO:0007669"/>
    <property type="project" value="InterPro"/>
</dbReference>
<evidence type="ECO:0000256" key="6">
    <source>
        <dbReference type="ARBA" id="ARBA00022553"/>
    </source>
</evidence>
<dbReference type="InterPro" id="IPR055108">
    <property type="entry name" value="Syntrophin_4th"/>
</dbReference>
<dbReference type="FunFam" id="2.30.42.10:FF:000052">
    <property type="entry name" value="Syntrophin beta 1"/>
    <property type="match status" value="1"/>
</dbReference>
<evidence type="ECO:0000256" key="5">
    <source>
        <dbReference type="ARBA" id="ARBA00022490"/>
    </source>
</evidence>
<dbReference type="InterPro" id="IPR015482">
    <property type="entry name" value="Syntrophin"/>
</dbReference>
<keyword evidence="7" id="KW-0493">Microtubule</keyword>